<dbReference type="GO" id="GO:0003677">
    <property type="term" value="F:DNA binding"/>
    <property type="evidence" value="ECO:0007669"/>
    <property type="project" value="InterPro"/>
</dbReference>
<feature type="transmembrane region" description="Helical" evidence="1">
    <location>
        <begin position="168"/>
        <end position="189"/>
    </location>
</feature>
<dbReference type="EMBL" id="ADZX01000355">
    <property type="protein sequence ID" value="EFK97119.1"/>
    <property type="molecule type" value="Genomic_DNA"/>
</dbReference>
<dbReference type="Gene3D" id="1.10.1660.10">
    <property type="match status" value="1"/>
</dbReference>
<keyword evidence="1" id="KW-0812">Transmembrane</keyword>
<dbReference type="AlphaFoldDB" id="D9PH44"/>
<reference evidence="3" key="1">
    <citation type="submission" date="2010-07" db="EMBL/GenBank/DDBJ databases">
        <authorList>
            <consortium name="CONSOLIDER consortium CSD2007-00005"/>
            <person name="Guazzaroni M.-E."/>
            <person name="Richter M."/>
            <person name="Garcia-Salamanca A."/>
            <person name="Yarza P."/>
            <person name="Ferrer M."/>
        </authorList>
    </citation>
    <scope>NUCLEOTIDE SEQUENCE</scope>
</reference>
<keyword evidence="1" id="KW-0472">Membrane</keyword>
<name>D9PH44_9ZZZZ</name>
<comment type="caution">
    <text evidence="3">The sequence shown here is derived from an EMBL/GenBank/DDBJ whole genome shotgun (WGS) entry which is preliminary data.</text>
</comment>
<dbReference type="SUPFAM" id="SSF46955">
    <property type="entry name" value="Putative DNA-binding domain"/>
    <property type="match status" value="1"/>
</dbReference>
<dbReference type="InterPro" id="IPR009061">
    <property type="entry name" value="DNA-bd_dom_put_sf"/>
</dbReference>
<evidence type="ECO:0000313" key="3">
    <source>
        <dbReference type="EMBL" id="EFK97119.1"/>
    </source>
</evidence>
<dbReference type="CDD" id="cd04762">
    <property type="entry name" value="HTH_MerR-trunc"/>
    <property type="match status" value="1"/>
</dbReference>
<dbReference type="InterPro" id="IPR000551">
    <property type="entry name" value="MerR-type_HTH_dom"/>
</dbReference>
<feature type="domain" description="HTH merR-type" evidence="2">
    <location>
        <begin position="8"/>
        <end position="42"/>
    </location>
</feature>
<gene>
    <name evidence="3" type="ORF">LDC_0843</name>
</gene>
<evidence type="ECO:0000256" key="1">
    <source>
        <dbReference type="SAM" id="Phobius"/>
    </source>
</evidence>
<dbReference type="GO" id="GO:0006355">
    <property type="term" value="P:regulation of DNA-templated transcription"/>
    <property type="evidence" value="ECO:0007669"/>
    <property type="project" value="InterPro"/>
</dbReference>
<organism evidence="3">
    <name type="scientific">sediment metagenome</name>
    <dbReference type="NCBI Taxonomy" id="749907"/>
    <lineage>
        <taxon>unclassified sequences</taxon>
        <taxon>metagenomes</taxon>
        <taxon>ecological metagenomes</taxon>
    </lineage>
</organism>
<keyword evidence="1" id="KW-1133">Transmembrane helix</keyword>
<reference evidence="3" key="2">
    <citation type="journal article" date="2011" name="Microb. Ecol.">
        <title>Taxonomic and Functional Metagenomic Profiling of the Microbial Community in the Anoxic Sediment of a Sub-saline Shallow Lake (Laguna de Carrizo, Central Spain).</title>
        <authorList>
            <person name="Ferrer M."/>
            <person name="Guazzaroni M.E."/>
            <person name="Richter M."/>
            <person name="Garcia-Salamanca A."/>
            <person name="Yarza P."/>
            <person name="Suarez-Suarez A."/>
            <person name="Solano J."/>
            <person name="Alcaide M."/>
            <person name="van Dillewijn P."/>
            <person name="Molina-Henares M.A."/>
            <person name="Lopez-Cortes N."/>
            <person name="Al-Ramahi Y."/>
            <person name="Guerrero C."/>
            <person name="Acosta A."/>
            <person name="de Eugenio L.I."/>
            <person name="Martinez V."/>
            <person name="Marques S."/>
            <person name="Rojo F."/>
            <person name="Santero E."/>
            <person name="Genilloud O."/>
            <person name="Perez-Perez J."/>
            <person name="Rossello-Mora R."/>
            <person name="Ramos J.L."/>
        </authorList>
    </citation>
    <scope>NUCLEOTIDE SEQUENCE</scope>
</reference>
<protein>
    <submittedName>
        <fullName evidence="3">Regulatory protein, MerR</fullName>
    </submittedName>
</protein>
<evidence type="ECO:0000259" key="2">
    <source>
        <dbReference type="Pfam" id="PF00376"/>
    </source>
</evidence>
<accession>D9PH44</accession>
<proteinExistence type="predicted"/>
<sequence length="193" mass="22456">MSIKLIAIGEVAREINVSIDTLRRWDKSGRFVAIRKSGKRFYREDDVEEFIRKIDIATSDIYKIAQEWVLSAKPTEPEETFYCPNSLVFQSQVIKFEKNLGQIVGLENTFPLISAIVGEIGNNSFDHISHFSAMGSNLHFSHFWLLAPACGSWLKEKCFYPDPPRRRGFWFFYFYCNAISSFCFLQLTIDNRR</sequence>
<dbReference type="Pfam" id="PF00376">
    <property type="entry name" value="MerR"/>
    <property type="match status" value="1"/>
</dbReference>